<accession>A0A3B0UZU4</accession>
<dbReference type="EMBL" id="UOEU01000311">
    <property type="protein sequence ID" value="VAW32022.1"/>
    <property type="molecule type" value="Genomic_DNA"/>
</dbReference>
<sequence>MNGATFHKKLSESELRNIWRIFAALKYRIGLRDDRINWAFGDWINQAEHWYGERTVEKWMQWMLSDLGLEPHRDEFYRLAGGTLIRLQNLEDTISDCCLILRVCPFLTLDIGKRANLADAFPRQKLFANAPLGLLG</sequence>
<gene>
    <name evidence="1" type="ORF">MNBD_CHLOROFLEXI01-1950</name>
</gene>
<organism evidence="1">
    <name type="scientific">hydrothermal vent metagenome</name>
    <dbReference type="NCBI Taxonomy" id="652676"/>
    <lineage>
        <taxon>unclassified sequences</taxon>
        <taxon>metagenomes</taxon>
        <taxon>ecological metagenomes</taxon>
    </lineage>
</organism>
<name>A0A3B0UZU4_9ZZZZ</name>
<protein>
    <submittedName>
        <fullName evidence="1">Uncharacterized protein</fullName>
    </submittedName>
</protein>
<evidence type="ECO:0000313" key="1">
    <source>
        <dbReference type="EMBL" id="VAW32022.1"/>
    </source>
</evidence>
<dbReference type="AlphaFoldDB" id="A0A3B0UZU4"/>
<reference evidence="1" key="1">
    <citation type="submission" date="2018-06" db="EMBL/GenBank/DDBJ databases">
        <authorList>
            <person name="Zhirakovskaya E."/>
        </authorList>
    </citation>
    <scope>NUCLEOTIDE SEQUENCE</scope>
</reference>
<proteinExistence type="predicted"/>